<sequence>MEKRTVIITGGNSGLGYQCAKNVALNNQNYTVVIASRNPNKANHAVVNLRIETGNPNIYTLKLDLASIESIRNFTNIFLEGKFPPLFGLVCNAGIHHDPEKPTKDGFESAFGVNHLGHYLLANLMLKQMVDNGRVVFVSSDTHDPERFFPYDTPTFTDASSLAYPNNSKNGSMEQYATSKLCNILCTYEMAKRLAVETDKQITVNAFNPGLMTDTNFFSPNVNPIIKIVMGSLMTTIAWILRRGSNSIKSGKALADMITESKYEQTTGKYYDRGKETKSSIPSYDRLAASKLWSESAELVHLSPSETILSIES</sequence>
<accession>A0ABS6FRQ8</accession>
<gene>
    <name evidence="2" type="ORF">KQJ23_09915</name>
</gene>
<dbReference type="InterPro" id="IPR002347">
    <property type="entry name" value="SDR_fam"/>
</dbReference>
<dbReference type="RefSeq" id="WP_216478674.1">
    <property type="nucleotide sequence ID" value="NZ_JAHLQJ010000007.1"/>
</dbReference>
<dbReference type="Proteomes" id="UP000743001">
    <property type="component" value="Unassembled WGS sequence"/>
</dbReference>
<evidence type="ECO:0000313" key="3">
    <source>
        <dbReference type="Proteomes" id="UP000743001"/>
    </source>
</evidence>
<dbReference type="PANTHER" id="PTHR43157">
    <property type="entry name" value="PHOSPHATIDYLINOSITOL-GLYCAN BIOSYNTHESIS CLASS F PROTEIN-RELATED"/>
    <property type="match status" value="1"/>
</dbReference>
<dbReference type="Pfam" id="PF00106">
    <property type="entry name" value="adh_short"/>
    <property type="match status" value="1"/>
</dbReference>
<evidence type="ECO:0000313" key="2">
    <source>
        <dbReference type="EMBL" id="MBU5672137.1"/>
    </source>
</evidence>
<keyword evidence="3" id="KW-1185">Reference proteome</keyword>
<evidence type="ECO:0000256" key="1">
    <source>
        <dbReference type="ARBA" id="ARBA00023002"/>
    </source>
</evidence>
<organism evidence="2 3">
    <name type="scientific">Paenibacillus brevis</name>
    <dbReference type="NCBI Taxonomy" id="2841508"/>
    <lineage>
        <taxon>Bacteria</taxon>
        <taxon>Bacillati</taxon>
        <taxon>Bacillota</taxon>
        <taxon>Bacilli</taxon>
        <taxon>Bacillales</taxon>
        <taxon>Paenibacillaceae</taxon>
        <taxon>Paenibacillus</taxon>
    </lineage>
</organism>
<keyword evidence="1" id="KW-0560">Oxidoreductase</keyword>
<comment type="caution">
    <text evidence="2">The sequence shown here is derived from an EMBL/GenBank/DDBJ whole genome shotgun (WGS) entry which is preliminary data.</text>
</comment>
<reference evidence="2 3" key="1">
    <citation type="submission" date="2021-06" db="EMBL/GenBank/DDBJ databases">
        <authorList>
            <person name="Sun Q."/>
            <person name="Li D."/>
        </authorList>
    </citation>
    <scope>NUCLEOTIDE SEQUENCE [LARGE SCALE GENOMIC DNA]</scope>
    <source>
        <strain evidence="2 3">MSJ-6</strain>
    </source>
</reference>
<dbReference type="PANTHER" id="PTHR43157:SF31">
    <property type="entry name" value="PHOSPHATIDYLINOSITOL-GLYCAN BIOSYNTHESIS CLASS F PROTEIN"/>
    <property type="match status" value="1"/>
</dbReference>
<protein>
    <submittedName>
        <fullName evidence="2">SDR family NAD(P)-dependent oxidoreductase</fullName>
    </submittedName>
</protein>
<dbReference type="EMBL" id="JAHLQJ010000007">
    <property type="protein sequence ID" value="MBU5672137.1"/>
    <property type="molecule type" value="Genomic_DNA"/>
</dbReference>
<name>A0ABS6FRQ8_9BACL</name>
<proteinExistence type="predicted"/>